<feature type="transmembrane region" description="Helical" evidence="6">
    <location>
        <begin position="519"/>
        <end position="536"/>
    </location>
</feature>
<sequence length="707" mass="77905">MVETVSVTAHGGQRSKVRATWPYVLLTVVLAGVVGGGISMFFLADSLAALGIPDPGVPTTFGLPFFRAVAWILMAVTVGSFMASAFLITPRRVDVGAVDAGGEDTGRRQARPWLLDAALTVDGHLAARMGRVSAWLLVLVSLIEVPMVLSDVSGTPFLKTLDPQSFGEALRQVSTSMAWFVTALVALLVAVLATFARSWALQPVIFLVALLTVVPLGMDGHSASGGDHDYGTNSYLWHLVFMVLWVGGLVALLAHGRRLGPGMGTAVARYSKVALFAIVVMSVSGVINALIRVEVGDLLTTRYGLIIVAKAALTVVLGLLGFAHRELTIPQLHRRPELFRRVAFVEILVMAATVGVAITMGRTPPPPPRDPNLTAMQIQFGYNLEQAPGWGAIFTNWRFDVMFGTIGLLLAAGYVALVLRLRRQGKQWPWRRTMWWLLGSLGLTFVMSSGLGIYFPALYSMHMLGHMILSMVIPVLLVLGAPLTLIVEATEPNEAEPGLHEWVEAFLASDLLRFLTHPAYNLIQFLVIFYAIYMNFDFYNLAISEHAGHLLMNTSFLVSGYMYFWELIGKDPIPNRRPTHLRLFVLFLSMPVHLYFGVYLMQLNTVMGEPFYQSIDLPWNPDLLHDQKVGGGIAWAFGQFPLVIVFGALFIEWLSKDREEAAVFDAKAKEDHDMDLDDYNAMLANLSGGDAEAERKRRSYFYGEDDE</sequence>
<evidence type="ECO:0000256" key="4">
    <source>
        <dbReference type="ARBA" id="ARBA00022989"/>
    </source>
</evidence>
<keyword evidence="2" id="KW-1003">Cell membrane</keyword>
<evidence type="ECO:0000256" key="5">
    <source>
        <dbReference type="ARBA" id="ARBA00023136"/>
    </source>
</evidence>
<dbReference type="GO" id="GO:0006825">
    <property type="term" value="P:copper ion transport"/>
    <property type="evidence" value="ECO:0007669"/>
    <property type="project" value="InterPro"/>
</dbReference>
<evidence type="ECO:0000256" key="2">
    <source>
        <dbReference type="ARBA" id="ARBA00022475"/>
    </source>
</evidence>
<evidence type="ECO:0000313" key="9">
    <source>
        <dbReference type="Proteomes" id="UP000515743"/>
    </source>
</evidence>
<name>A0A7G7CR51_9CORY</name>
<dbReference type="KEGG" id="cik:H0194_03345"/>
<reference evidence="8 9" key="1">
    <citation type="submission" date="2020-07" db="EMBL/GenBank/DDBJ databases">
        <title>Complete genome and description of Corynebacterium incognita strain Marseille-Q3630 sp. nov.</title>
        <authorList>
            <person name="Boxberger M."/>
        </authorList>
    </citation>
    <scope>NUCLEOTIDE SEQUENCE [LARGE SCALE GENOMIC DNA]</scope>
    <source>
        <strain evidence="8 9">Marseille-Q3630</strain>
    </source>
</reference>
<feature type="transmembrane region" description="Helical" evidence="6">
    <location>
        <begin position="203"/>
        <end position="223"/>
    </location>
</feature>
<feature type="transmembrane region" description="Helical" evidence="6">
    <location>
        <begin position="303"/>
        <end position="322"/>
    </location>
</feature>
<keyword evidence="9" id="KW-1185">Reference proteome</keyword>
<dbReference type="Pfam" id="PF09678">
    <property type="entry name" value="Caa3_CtaG"/>
    <property type="match status" value="1"/>
</dbReference>
<dbReference type="PANTHER" id="PTHR34820:SF4">
    <property type="entry name" value="INNER MEMBRANE PROTEIN YEBZ"/>
    <property type="match status" value="1"/>
</dbReference>
<keyword evidence="3 6" id="KW-0812">Transmembrane</keyword>
<dbReference type="AlphaFoldDB" id="A0A7G7CR51"/>
<feature type="transmembrane region" description="Helical" evidence="6">
    <location>
        <begin position="64"/>
        <end position="88"/>
    </location>
</feature>
<evidence type="ECO:0000313" key="8">
    <source>
        <dbReference type="EMBL" id="QNE90067.1"/>
    </source>
</evidence>
<evidence type="ECO:0000256" key="1">
    <source>
        <dbReference type="ARBA" id="ARBA00004651"/>
    </source>
</evidence>
<gene>
    <name evidence="8" type="ORF">H0194_03345</name>
</gene>
<keyword evidence="4 6" id="KW-1133">Transmembrane helix</keyword>
<evidence type="ECO:0000256" key="3">
    <source>
        <dbReference type="ARBA" id="ARBA00022692"/>
    </source>
</evidence>
<dbReference type="RefSeq" id="WP_185176441.1">
    <property type="nucleotide sequence ID" value="NZ_CP059404.1"/>
</dbReference>
<feature type="transmembrane region" description="Helical" evidence="6">
    <location>
        <begin position="580"/>
        <end position="601"/>
    </location>
</feature>
<dbReference type="InterPro" id="IPR008457">
    <property type="entry name" value="Cu-R_CopD_dom"/>
</dbReference>
<dbReference type="GO" id="GO:0005886">
    <property type="term" value="C:plasma membrane"/>
    <property type="evidence" value="ECO:0007669"/>
    <property type="project" value="UniProtKB-SubCell"/>
</dbReference>
<organism evidence="8 9">
    <name type="scientific">Corynebacterium incognita</name>
    <dbReference type="NCBI Taxonomy" id="2754725"/>
    <lineage>
        <taxon>Bacteria</taxon>
        <taxon>Bacillati</taxon>
        <taxon>Actinomycetota</taxon>
        <taxon>Actinomycetes</taxon>
        <taxon>Mycobacteriales</taxon>
        <taxon>Corynebacteriaceae</taxon>
        <taxon>Corynebacterium</taxon>
    </lineage>
</organism>
<dbReference type="InterPro" id="IPR032694">
    <property type="entry name" value="CopC/D"/>
</dbReference>
<dbReference type="Proteomes" id="UP000515743">
    <property type="component" value="Chromosome"/>
</dbReference>
<proteinExistence type="predicted"/>
<comment type="subcellular location">
    <subcellularLocation>
        <location evidence="1">Cell membrane</location>
        <topology evidence="1">Multi-pass membrane protein</topology>
    </subcellularLocation>
</comment>
<feature type="transmembrane region" description="Helical" evidence="6">
    <location>
        <begin position="433"/>
        <end position="455"/>
    </location>
</feature>
<feature type="transmembrane region" description="Helical" evidence="6">
    <location>
        <begin position="548"/>
        <end position="568"/>
    </location>
</feature>
<dbReference type="EMBL" id="CP059404">
    <property type="protein sequence ID" value="QNE90067.1"/>
    <property type="molecule type" value="Genomic_DNA"/>
</dbReference>
<feature type="transmembrane region" description="Helical" evidence="6">
    <location>
        <begin position="467"/>
        <end position="487"/>
    </location>
</feature>
<dbReference type="InterPro" id="IPR019108">
    <property type="entry name" value="Caa3_assmbl_CtaG-rel"/>
</dbReference>
<dbReference type="PANTHER" id="PTHR34820">
    <property type="entry name" value="INNER MEMBRANE PROTEIN YEBZ"/>
    <property type="match status" value="1"/>
</dbReference>
<dbReference type="Pfam" id="PF05425">
    <property type="entry name" value="CopD"/>
    <property type="match status" value="1"/>
</dbReference>
<evidence type="ECO:0000259" key="7">
    <source>
        <dbReference type="Pfam" id="PF05425"/>
    </source>
</evidence>
<protein>
    <submittedName>
        <fullName evidence="8">Bifunctional copper resistance protein CopD/cytochrome c oxidase assembly protein</fullName>
    </submittedName>
</protein>
<accession>A0A7G7CR51</accession>
<feature type="transmembrane region" description="Helical" evidence="6">
    <location>
        <begin position="134"/>
        <end position="157"/>
    </location>
</feature>
<evidence type="ECO:0000256" key="6">
    <source>
        <dbReference type="SAM" id="Phobius"/>
    </source>
</evidence>
<feature type="transmembrane region" description="Helical" evidence="6">
    <location>
        <begin position="235"/>
        <end position="253"/>
    </location>
</feature>
<feature type="transmembrane region" description="Helical" evidence="6">
    <location>
        <begin position="273"/>
        <end position="291"/>
    </location>
</feature>
<feature type="transmembrane region" description="Helical" evidence="6">
    <location>
        <begin position="177"/>
        <end position="196"/>
    </location>
</feature>
<keyword evidence="5 6" id="KW-0472">Membrane</keyword>
<feature type="transmembrane region" description="Helical" evidence="6">
    <location>
        <begin position="23"/>
        <end position="44"/>
    </location>
</feature>
<feature type="transmembrane region" description="Helical" evidence="6">
    <location>
        <begin position="632"/>
        <end position="651"/>
    </location>
</feature>
<feature type="transmembrane region" description="Helical" evidence="6">
    <location>
        <begin position="342"/>
        <end position="361"/>
    </location>
</feature>
<feature type="transmembrane region" description="Helical" evidence="6">
    <location>
        <begin position="401"/>
        <end position="421"/>
    </location>
</feature>
<feature type="domain" description="Copper resistance protein D" evidence="7">
    <location>
        <begin position="266"/>
        <end position="359"/>
    </location>
</feature>